<protein>
    <submittedName>
        <fullName evidence="2">ALATS</fullName>
    </submittedName>
</protein>
<name>A0A0A9F094_ARUDO</name>
<dbReference type="Pfam" id="PF02272">
    <property type="entry name" value="DHHA1"/>
    <property type="match status" value="1"/>
</dbReference>
<dbReference type="PANTHER" id="PTHR11777:SF9">
    <property type="entry name" value="ALANINE--TRNA LIGASE, CYTOPLASMIC"/>
    <property type="match status" value="1"/>
</dbReference>
<organism evidence="2">
    <name type="scientific">Arundo donax</name>
    <name type="common">Giant reed</name>
    <name type="synonym">Donax arundinaceus</name>
    <dbReference type="NCBI Taxonomy" id="35708"/>
    <lineage>
        <taxon>Eukaryota</taxon>
        <taxon>Viridiplantae</taxon>
        <taxon>Streptophyta</taxon>
        <taxon>Embryophyta</taxon>
        <taxon>Tracheophyta</taxon>
        <taxon>Spermatophyta</taxon>
        <taxon>Magnoliopsida</taxon>
        <taxon>Liliopsida</taxon>
        <taxon>Poales</taxon>
        <taxon>Poaceae</taxon>
        <taxon>PACMAD clade</taxon>
        <taxon>Arundinoideae</taxon>
        <taxon>Arundineae</taxon>
        <taxon>Arundo</taxon>
    </lineage>
</organism>
<sequence>MGEQNIQKSVKAAMDAAEAALSEKKPFCVTHVDVGLDTTAVREAVIEVMDQKGLPIMLFSTDEASNKAVIYAGVPPNSSSGFKVLDWLTPSIAPLKGRGGGGKNGVAQGQGSDASQLKEAMELANNIASMKLS</sequence>
<dbReference type="Gene3D" id="3.10.310.40">
    <property type="match status" value="1"/>
</dbReference>
<dbReference type="GO" id="GO:0004813">
    <property type="term" value="F:alanine-tRNA ligase activity"/>
    <property type="evidence" value="ECO:0007669"/>
    <property type="project" value="TreeGrafter"/>
</dbReference>
<dbReference type="PANTHER" id="PTHR11777">
    <property type="entry name" value="ALANYL-TRNA SYNTHETASE"/>
    <property type="match status" value="1"/>
</dbReference>
<dbReference type="GO" id="GO:0006419">
    <property type="term" value="P:alanyl-tRNA aminoacylation"/>
    <property type="evidence" value="ECO:0007669"/>
    <property type="project" value="TreeGrafter"/>
</dbReference>
<dbReference type="GO" id="GO:0009507">
    <property type="term" value="C:chloroplast"/>
    <property type="evidence" value="ECO:0007669"/>
    <property type="project" value="TreeGrafter"/>
</dbReference>
<dbReference type="FunFam" id="3.10.310.40:FF:000003">
    <property type="entry name" value="Alanine--tRNA ligase"/>
    <property type="match status" value="1"/>
</dbReference>
<dbReference type="EMBL" id="GBRH01194340">
    <property type="protein sequence ID" value="JAE03556.1"/>
    <property type="molecule type" value="Transcribed_RNA"/>
</dbReference>
<dbReference type="GO" id="GO:0005739">
    <property type="term" value="C:mitochondrion"/>
    <property type="evidence" value="ECO:0007669"/>
    <property type="project" value="TreeGrafter"/>
</dbReference>
<evidence type="ECO:0000259" key="1">
    <source>
        <dbReference type="Pfam" id="PF02272"/>
    </source>
</evidence>
<reference evidence="2" key="1">
    <citation type="submission" date="2014-09" db="EMBL/GenBank/DDBJ databases">
        <authorList>
            <person name="Magalhaes I.L.F."/>
            <person name="Oliveira U."/>
            <person name="Santos F.R."/>
            <person name="Vidigal T.H.D.A."/>
            <person name="Brescovit A.D."/>
            <person name="Santos A.J."/>
        </authorList>
    </citation>
    <scope>NUCLEOTIDE SEQUENCE</scope>
    <source>
        <tissue evidence="2">Shoot tissue taken approximately 20 cm above the soil surface</tissue>
    </source>
</reference>
<dbReference type="GO" id="GO:0002161">
    <property type="term" value="F:aminoacyl-tRNA deacylase activity"/>
    <property type="evidence" value="ECO:0007669"/>
    <property type="project" value="TreeGrafter"/>
</dbReference>
<reference evidence="2" key="2">
    <citation type="journal article" date="2015" name="Data Brief">
        <title>Shoot transcriptome of the giant reed, Arundo donax.</title>
        <authorList>
            <person name="Barrero R.A."/>
            <person name="Guerrero F.D."/>
            <person name="Moolhuijzen P."/>
            <person name="Goolsby J.A."/>
            <person name="Tidwell J."/>
            <person name="Bellgard S.E."/>
            <person name="Bellgard M.I."/>
        </authorList>
    </citation>
    <scope>NUCLEOTIDE SEQUENCE</scope>
    <source>
        <tissue evidence="2">Shoot tissue taken approximately 20 cm above the soil surface</tissue>
    </source>
</reference>
<dbReference type="InterPro" id="IPR003156">
    <property type="entry name" value="DHHA1_dom"/>
</dbReference>
<proteinExistence type="predicted"/>
<feature type="domain" description="DHHA1" evidence="1">
    <location>
        <begin position="26"/>
        <end position="128"/>
    </location>
</feature>
<accession>A0A0A9F094</accession>
<dbReference type="AlphaFoldDB" id="A0A0A9F094"/>
<dbReference type="InterPro" id="IPR050058">
    <property type="entry name" value="Ala-tRNA_ligase"/>
</dbReference>
<dbReference type="GO" id="GO:0003676">
    <property type="term" value="F:nucleic acid binding"/>
    <property type="evidence" value="ECO:0007669"/>
    <property type="project" value="InterPro"/>
</dbReference>
<evidence type="ECO:0000313" key="2">
    <source>
        <dbReference type="EMBL" id="JAE03556.1"/>
    </source>
</evidence>